<comment type="caution">
    <text evidence="11">The sequence shown here is derived from an EMBL/GenBank/DDBJ whole genome shotgun (WGS) entry which is preliminary data.</text>
</comment>
<feature type="domain" description="Ig-like" evidence="10">
    <location>
        <begin position="65"/>
        <end position="144"/>
    </location>
</feature>
<evidence type="ECO:0000256" key="6">
    <source>
        <dbReference type="ARBA" id="ARBA00022989"/>
    </source>
</evidence>
<feature type="non-terminal residue" evidence="11">
    <location>
        <position position="311"/>
    </location>
</feature>
<evidence type="ECO:0000256" key="8">
    <source>
        <dbReference type="ARBA" id="ARBA00023157"/>
    </source>
</evidence>
<dbReference type="FunFam" id="2.60.40.10:FF:000017">
    <property type="entry name" value="Down syndrome cell adhesion molecule b"/>
    <property type="match status" value="1"/>
</dbReference>
<proteinExistence type="predicted"/>
<evidence type="ECO:0000313" key="12">
    <source>
        <dbReference type="Proteomes" id="UP000051574"/>
    </source>
</evidence>
<dbReference type="OrthoDB" id="5969272at2759"/>
<keyword evidence="3" id="KW-0732">Signal</keyword>
<dbReference type="SMART" id="SM00408">
    <property type="entry name" value="IGc2"/>
    <property type="match status" value="4"/>
</dbReference>
<gene>
    <name evidence="11" type="ORF">AMK59_2752</name>
</gene>
<dbReference type="PROSITE" id="PS50835">
    <property type="entry name" value="IG_LIKE"/>
    <property type="match status" value="4"/>
</dbReference>
<keyword evidence="9" id="KW-0393">Immunoglobulin domain</keyword>
<dbReference type="SMART" id="SM00409">
    <property type="entry name" value="IG"/>
    <property type="match status" value="3"/>
</dbReference>
<dbReference type="GO" id="GO:0005886">
    <property type="term" value="C:plasma membrane"/>
    <property type="evidence" value="ECO:0007669"/>
    <property type="project" value="TreeGrafter"/>
</dbReference>
<keyword evidence="12" id="KW-1185">Reference proteome</keyword>
<dbReference type="CDD" id="cd20956">
    <property type="entry name" value="IgI_4_Dscam"/>
    <property type="match status" value="1"/>
</dbReference>
<dbReference type="PANTHER" id="PTHR10075:SF14">
    <property type="entry name" value="CELL ADHESION MOLECULE DSCAM2-RELATED"/>
    <property type="match status" value="1"/>
</dbReference>
<feature type="domain" description="Ig-like" evidence="10">
    <location>
        <begin position="151"/>
        <end position="245"/>
    </location>
</feature>
<dbReference type="InterPro" id="IPR013098">
    <property type="entry name" value="Ig_I-set"/>
</dbReference>
<sequence>TFRWFKFVEGSNRKQAIQLNDRIHQVAGTLIIREALVEDSGKYLCVVNNSVGGESVETVLTVTAPLKATINPPHQTIDFGRPAIFTCNFEGNPIKTISWLKDGRPLDHSEAILRIESVRKEDKGMYQCFIRNDQESAEASAELKLGGRFDPPLIRQSFGEETLQPGSSVFLKCVAGGNPTPEITWELDGRRLSNNDRYQIGQYVTVNGDVVSHLNVSQIQTNDGGLYRCIASSKVGAVEHAAKINVYGPPHVRPMEKQAIVAGGTLIVHCPVAGYPIESIVWERDNRILPINRKQKVFPNGTLIIENVERA</sequence>
<keyword evidence="8" id="KW-1015">Disulfide bond</keyword>
<dbReference type="GO" id="GO:0098632">
    <property type="term" value="F:cell-cell adhesion mediator activity"/>
    <property type="evidence" value="ECO:0007669"/>
    <property type="project" value="TreeGrafter"/>
</dbReference>
<evidence type="ECO:0000256" key="4">
    <source>
        <dbReference type="ARBA" id="ARBA00022737"/>
    </source>
</evidence>
<dbReference type="GO" id="GO:0070593">
    <property type="term" value="P:dendrite self-avoidance"/>
    <property type="evidence" value="ECO:0007669"/>
    <property type="project" value="TreeGrafter"/>
</dbReference>
<keyword evidence="7" id="KW-0472">Membrane</keyword>
<comment type="subcellular location">
    <subcellularLocation>
        <location evidence="1">Membrane</location>
        <topology evidence="1">Single-pass membrane protein</topology>
    </subcellularLocation>
</comment>
<dbReference type="InterPro" id="IPR003599">
    <property type="entry name" value="Ig_sub"/>
</dbReference>
<dbReference type="InterPro" id="IPR036179">
    <property type="entry name" value="Ig-like_dom_sf"/>
</dbReference>
<evidence type="ECO:0000256" key="7">
    <source>
        <dbReference type="ARBA" id="ARBA00023136"/>
    </source>
</evidence>
<keyword evidence="5" id="KW-0130">Cell adhesion</keyword>
<dbReference type="Pfam" id="PF07679">
    <property type="entry name" value="I-set"/>
    <property type="match status" value="1"/>
</dbReference>
<keyword evidence="2" id="KW-0812">Transmembrane</keyword>
<dbReference type="FunFam" id="2.60.40.10:FF:000302">
    <property type="entry name" value="Down syndrome cell adhesion molecule, isoform D"/>
    <property type="match status" value="1"/>
</dbReference>
<keyword evidence="4" id="KW-0677">Repeat</keyword>
<dbReference type="SUPFAM" id="SSF48726">
    <property type="entry name" value="Immunoglobulin"/>
    <property type="match status" value="4"/>
</dbReference>
<feature type="domain" description="Ig-like" evidence="10">
    <location>
        <begin position="250"/>
        <end position="311"/>
    </location>
</feature>
<dbReference type="InterPro" id="IPR013783">
    <property type="entry name" value="Ig-like_fold"/>
</dbReference>
<evidence type="ECO:0000256" key="9">
    <source>
        <dbReference type="ARBA" id="ARBA00023319"/>
    </source>
</evidence>
<dbReference type="InterPro" id="IPR003598">
    <property type="entry name" value="Ig_sub2"/>
</dbReference>
<dbReference type="GO" id="GO:0007411">
    <property type="term" value="P:axon guidance"/>
    <property type="evidence" value="ECO:0007669"/>
    <property type="project" value="TreeGrafter"/>
</dbReference>
<dbReference type="Gene3D" id="2.60.40.10">
    <property type="entry name" value="Immunoglobulins"/>
    <property type="match status" value="4"/>
</dbReference>
<evidence type="ECO:0000256" key="5">
    <source>
        <dbReference type="ARBA" id="ARBA00022889"/>
    </source>
</evidence>
<dbReference type="Pfam" id="PF13927">
    <property type="entry name" value="Ig_3"/>
    <property type="match status" value="2"/>
</dbReference>
<dbReference type="PANTHER" id="PTHR10075">
    <property type="entry name" value="BASIGIN RELATED"/>
    <property type="match status" value="1"/>
</dbReference>
<dbReference type="AlphaFoldDB" id="A0A0T6BDF2"/>
<evidence type="ECO:0000256" key="1">
    <source>
        <dbReference type="ARBA" id="ARBA00004167"/>
    </source>
</evidence>
<dbReference type="GO" id="GO:0007156">
    <property type="term" value="P:homophilic cell adhesion via plasma membrane adhesion molecules"/>
    <property type="evidence" value="ECO:0007669"/>
    <property type="project" value="TreeGrafter"/>
</dbReference>
<dbReference type="FunFam" id="2.60.40.10:FF:000324">
    <property type="entry name" value="Down syndrome cell adhesion molecule, isoform D"/>
    <property type="match status" value="1"/>
</dbReference>
<evidence type="ECO:0000256" key="3">
    <source>
        <dbReference type="ARBA" id="ARBA00022729"/>
    </source>
</evidence>
<dbReference type="SMR" id="A0A0T6BDF2"/>
<feature type="non-terminal residue" evidence="11">
    <location>
        <position position="1"/>
    </location>
</feature>
<protein>
    <submittedName>
        <fullName evidence="11">Immunoglobulin</fullName>
    </submittedName>
</protein>
<organism evidence="11 12">
    <name type="scientific">Oryctes borbonicus</name>
    <dbReference type="NCBI Taxonomy" id="1629725"/>
    <lineage>
        <taxon>Eukaryota</taxon>
        <taxon>Metazoa</taxon>
        <taxon>Ecdysozoa</taxon>
        <taxon>Arthropoda</taxon>
        <taxon>Hexapoda</taxon>
        <taxon>Insecta</taxon>
        <taxon>Pterygota</taxon>
        <taxon>Neoptera</taxon>
        <taxon>Endopterygota</taxon>
        <taxon>Coleoptera</taxon>
        <taxon>Polyphaga</taxon>
        <taxon>Scarabaeiformia</taxon>
        <taxon>Scarabaeidae</taxon>
        <taxon>Dynastinae</taxon>
        <taxon>Oryctes</taxon>
    </lineage>
</organism>
<dbReference type="Proteomes" id="UP000051574">
    <property type="component" value="Unassembled WGS sequence"/>
</dbReference>
<evidence type="ECO:0000256" key="2">
    <source>
        <dbReference type="ARBA" id="ARBA00022692"/>
    </source>
</evidence>
<evidence type="ECO:0000313" key="11">
    <source>
        <dbReference type="EMBL" id="KRT85356.1"/>
    </source>
</evidence>
<accession>A0A0T6BDF2</accession>
<dbReference type="PIRSF" id="PIRSF000615">
    <property type="entry name" value="TyrPK_CSF1-R"/>
    <property type="match status" value="1"/>
</dbReference>
<dbReference type="InterPro" id="IPR007110">
    <property type="entry name" value="Ig-like_dom"/>
</dbReference>
<dbReference type="GO" id="GO:0030424">
    <property type="term" value="C:axon"/>
    <property type="evidence" value="ECO:0007669"/>
    <property type="project" value="TreeGrafter"/>
</dbReference>
<reference evidence="11 12" key="1">
    <citation type="submission" date="2015-09" db="EMBL/GenBank/DDBJ databases">
        <title>Draft genome of the scarab beetle Oryctes borbonicus.</title>
        <authorList>
            <person name="Meyer J.M."/>
            <person name="Markov G.V."/>
            <person name="Baskaran P."/>
            <person name="Herrmann M."/>
            <person name="Sommer R.J."/>
            <person name="Roedelsperger C."/>
        </authorList>
    </citation>
    <scope>NUCLEOTIDE SEQUENCE [LARGE SCALE GENOMIC DNA]</scope>
    <source>
        <strain evidence="11">OB123</strain>
        <tissue evidence="11">Whole animal</tissue>
    </source>
</reference>
<name>A0A0T6BDF2_9SCAR</name>
<keyword evidence="6" id="KW-1133">Transmembrane helix</keyword>
<feature type="domain" description="Ig-like" evidence="10">
    <location>
        <begin position="1"/>
        <end position="61"/>
    </location>
</feature>
<dbReference type="EMBL" id="LJIG01001584">
    <property type="protein sequence ID" value="KRT85356.1"/>
    <property type="molecule type" value="Genomic_DNA"/>
</dbReference>
<evidence type="ECO:0000259" key="10">
    <source>
        <dbReference type="PROSITE" id="PS50835"/>
    </source>
</evidence>